<dbReference type="GO" id="GO:0032447">
    <property type="term" value="P:protein urmylation"/>
    <property type="evidence" value="ECO:0007669"/>
    <property type="project" value="UniProtKB-UniRule"/>
</dbReference>
<keyword evidence="2 3" id="KW-0819">tRNA processing</keyword>
<protein>
    <recommendedName>
        <fullName evidence="3">Cytoplasmic tRNA 2-thiolation protein 2</fullName>
    </recommendedName>
</protein>
<comment type="subcellular location">
    <subcellularLocation>
        <location evidence="3">Cytoplasm</location>
    </subcellularLocation>
</comment>
<gene>
    <name evidence="3" type="primary">CTU2</name>
    <name evidence="3" type="synonym">NCS2</name>
    <name evidence="4" type="ORF">EXN66_Car001682</name>
</gene>
<comment type="similarity">
    <text evidence="3">Belongs to the CTU2/NCS2 family.</text>
</comment>
<evidence type="ECO:0000256" key="3">
    <source>
        <dbReference type="HAMAP-Rule" id="MF_03054"/>
    </source>
</evidence>
<dbReference type="OrthoDB" id="25129at2759"/>
<dbReference type="HAMAP" id="MF_03054">
    <property type="entry name" value="CTU2"/>
    <property type="match status" value="1"/>
</dbReference>
<dbReference type="GeneID" id="137140016"/>
<dbReference type="PANTHER" id="PTHR20882">
    <property type="entry name" value="CYTOPLASMIC TRNA 2-THIOLATION PROTEIN 2"/>
    <property type="match status" value="1"/>
</dbReference>
<sequence>MCQVLEDYRNELESTELRSVSKKCVKCKEASAAVVIRAGDAYCRGCFKDYFIHKFRAMLGKNRVIFPGETVLLAVSGGPSSFSMLYQVQEGISQNAHKKLRFIPGIVHIDEGGAVGQPVEERQRTLAELQALFRATGFPFYIIPLEQVLDLPSSVLESALSPSEKPSSTYKAAVDHFIQSNRSSCLTPQDQGQTSIPEVPEANTQILQQLILSAKTLTARQDLLSTLRQHLLVHTARTKGYSKLMLGDNCTRLAVKLLTSISLGRGAHLARDTGFSDSRYGDVISVRPMRDYSAKEIAYYNHLFHVPSVLIPSLDTKMPDKASVQRLTESFIIRLQADFPSTVSTIYRTSEKLQTACRSSSAADHSDRCLLCMCTLDTVVGKASAFQATLISEQLSKNTSSSAKILTQKLAPVEPEPVAPTGQCCSSGGREDCGRVERGGGCCSFANGAEMSDLRSLLCYSCQLTIKDISSVEHLPRYILSEAQRRHRRSQMKEEIGEFLLDDGDEED</sequence>
<accession>A0A6G1R228</accession>
<dbReference type="Gene3D" id="3.40.50.620">
    <property type="entry name" value="HUPs"/>
    <property type="match status" value="1"/>
</dbReference>
<dbReference type="AlphaFoldDB" id="A0A6G1R228"/>
<evidence type="ECO:0000256" key="2">
    <source>
        <dbReference type="ARBA" id="ARBA00022694"/>
    </source>
</evidence>
<organism evidence="4 5">
    <name type="scientific">Channa argus</name>
    <name type="common">Northern snakehead</name>
    <name type="synonym">Ophicephalus argus</name>
    <dbReference type="NCBI Taxonomy" id="215402"/>
    <lineage>
        <taxon>Eukaryota</taxon>
        <taxon>Metazoa</taxon>
        <taxon>Chordata</taxon>
        <taxon>Craniata</taxon>
        <taxon>Vertebrata</taxon>
        <taxon>Euteleostomi</taxon>
        <taxon>Actinopterygii</taxon>
        <taxon>Neopterygii</taxon>
        <taxon>Teleostei</taxon>
        <taxon>Neoteleostei</taxon>
        <taxon>Acanthomorphata</taxon>
        <taxon>Anabantaria</taxon>
        <taxon>Anabantiformes</taxon>
        <taxon>Channoidei</taxon>
        <taxon>Channidae</taxon>
        <taxon>Channa</taxon>
    </lineage>
</organism>
<dbReference type="RefSeq" id="XP_067384128.1">
    <property type="nucleotide sequence ID" value="XM_067528027.1"/>
</dbReference>
<evidence type="ECO:0000313" key="4">
    <source>
        <dbReference type="EMBL" id="KAF3708508.1"/>
    </source>
</evidence>
<dbReference type="SUPFAM" id="SSF52402">
    <property type="entry name" value="Adenine nucleotide alpha hydrolases-like"/>
    <property type="match status" value="1"/>
</dbReference>
<dbReference type="Pfam" id="PF10288">
    <property type="entry name" value="CTU2"/>
    <property type="match status" value="1"/>
</dbReference>
<keyword evidence="5" id="KW-1185">Reference proteome</keyword>
<dbReference type="InterPro" id="IPR014729">
    <property type="entry name" value="Rossmann-like_a/b/a_fold"/>
</dbReference>
<dbReference type="GO" id="GO:0005829">
    <property type="term" value="C:cytosol"/>
    <property type="evidence" value="ECO:0007669"/>
    <property type="project" value="TreeGrafter"/>
</dbReference>
<comment type="pathway">
    <text evidence="3">tRNA modification; 5-methoxycarbonylmethyl-2-thiouridine-tRNA biosynthesis.</text>
</comment>
<reference evidence="5" key="2">
    <citation type="submission" date="2019-02" db="EMBL/GenBank/DDBJ databases">
        <title>Opniocepnalus argus Var Kimnra genome.</title>
        <authorList>
            <person name="Zhou C."/>
            <person name="Xiao S."/>
        </authorList>
    </citation>
    <scope>NUCLEOTIDE SEQUENCE [LARGE SCALE GENOMIC DNA]</scope>
</reference>
<keyword evidence="1 3" id="KW-0963">Cytoplasm</keyword>
<dbReference type="EMBL" id="CM015712">
    <property type="protein sequence ID" value="KAF3708508.1"/>
    <property type="molecule type" value="Genomic_DNA"/>
</dbReference>
<dbReference type="Proteomes" id="UP000503349">
    <property type="component" value="Chromosome 1"/>
</dbReference>
<dbReference type="GO" id="GO:0000049">
    <property type="term" value="F:tRNA binding"/>
    <property type="evidence" value="ECO:0007669"/>
    <property type="project" value="InterPro"/>
</dbReference>
<dbReference type="GO" id="GO:0016783">
    <property type="term" value="F:sulfurtransferase activity"/>
    <property type="evidence" value="ECO:0007669"/>
    <property type="project" value="TreeGrafter"/>
</dbReference>
<dbReference type="GO" id="GO:0016779">
    <property type="term" value="F:nucleotidyltransferase activity"/>
    <property type="evidence" value="ECO:0007669"/>
    <property type="project" value="UniProtKB-UniRule"/>
</dbReference>
<dbReference type="UniPathway" id="UPA00988"/>
<dbReference type="GO" id="GO:0002143">
    <property type="term" value="P:tRNA wobble position uridine thiolation"/>
    <property type="evidence" value="ECO:0007669"/>
    <property type="project" value="TreeGrafter"/>
</dbReference>
<reference evidence="4 5" key="1">
    <citation type="submission" date="2019-02" db="EMBL/GenBank/DDBJ databases">
        <title>Opniocepnalus argus genome.</title>
        <authorList>
            <person name="Zhou C."/>
            <person name="Xiao S."/>
        </authorList>
    </citation>
    <scope>NUCLEOTIDE SEQUENCE [LARGE SCALE GENOMIC DNA]</scope>
    <source>
        <strain evidence="4">OARG1902GOOAL</strain>
        <tissue evidence="4">Muscle</tissue>
    </source>
</reference>
<comment type="function">
    <text evidence="3">Plays a central role in 2-thiolation of mcm(5)S(2)U at tRNA wobble positions of tRNA(Lys), tRNA(Glu) and tRNA(Gln). May act by forming a heterodimer with CTU1/ATPBD3 that ligates sulfur from thiocarboxylated URM1 onto the uridine of tRNAs at wobble position.</text>
</comment>
<dbReference type="PANTHER" id="PTHR20882:SF14">
    <property type="entry name" value="CYTOPLASMIC TRNA 2-THIOLATION PROTEIN 2"/>
    <property type="match status" value="1"/>
</dbReference>
<name>A0A6G1R228_CHAAH</name>
<evidence type="ECO:0000313" key="5">
    <source>
        <dbReference type="Proteomes" id="UP000503349"/>
    </source>
</evidence>
<evidence type="ECO:0000256" key="1">
    <source>
        <dbReference type="ARBA" id="ARBA00022490"/>
    </source>
</evidence>
<proteinExistence type="inferred from homology"/>
<dbReference type="InterPro" id="IPR019407">
    <property type="entry name" value="CTU2"/>
</dbReference>